<proteinExistence type="predicted"/>
<reference evidence="1 2" key="1">
    <citation type="journal article" date="2016" name="BMC Genomics">
        <title>Genome sequencing and secondary metabolism of the postharvest pathogen Penicillium griseofulvum.</title>
        <authorList>
            <person name="Banani H."/>
            <person name="Marcet-Houben M."/>
            <person name="Ballester A.R."/>
            <person name="Abbruscato P."/>
            <person name="Gonzalez-Candelas L."/>
            <person name="Gabaldon T."/>
            <person name="Spadaro D."/>
        </authorList>
    </citation>
    <scope>NUCLEOTIDE SEQUENCE [LARGE SCALE GENOMIC DNA]</scope>
    <source>
        <strain evidence="1 2">PG3</strain>
    </source>
</reference>
<name>A0A135LQT9_PENPA</name>
<dbReference type="Proteomes" id="UP000070168">
    <property type="component" value="Unassembled WGS sequence"/>
</dbReference>
<dbReference type="EMBL" id="LHQR01000031">
    <property type="protein sequence ID" value="KXG51338.1"/>
    <property type="molecule type" value="Genomic_DNA"/>
</dbReference>
<accession>A0A135LQT9</accession>
<evidence type="ECO:0000313" key="2">
    <source>
        <dbReference type="Proteomes" id="UP000070168"/>
    </source>
</evidence>
<dbReference type="AlphaFoldDB" id="A0A135LQT9"/>
<dbReference type="STRING" id="5078.A0A135LQT9"/>
<dbReference type="OrthoDB" id="5275938at2759"/>
<dbReference type="GeneID" id="63712363"/>
<gene>
    <name evidence="1" type="ORF">PGRI_093500</name>
</gene>
<sequence>MDVYDKSPKKISLQQLADISVTTDFFQCHEVVGMAAGKWIKALKPLFSTSFSEDTKKWMMIAWVFNSKDILQQTEKIAMQQGKGSFKTSNLPIPNSIKDKIDKARQEYMDLLQVNIAARIQDLLMTPSTGPYGHSSCQPECGAVYVGLILRTLNEMKISYSAGIPSTLPSRRHAPLFTVSFGRLSPISINTMVNGWKLTSTYYGRCSIDGNPFGTDVKRAAQNLPTSLPNSEILPSK</sequence>
<dbReference type="RefSeq" id="XP_040649874.1">
    <property type="nucleotide sequence ID" value="XM_040797063.1"/>
</dbReference>
<keyword evidence="2" id="KW-1185">Reference proteome</keyword>
<comment type="caution">
    <text evidence="1">The sequence shown here is derived from an EMBL/GenBank/DDBJ whole genome shotgun (WGS) entry which is preliminary data.</text>
</comment>
<evidence type="ECO:0000313" key="1">
    <source>
        <dbReference type="EMBL" id="KXG51338.1"/>
    </source>
</evidence>
<organism evidence="1 2">
    <name type="scientific">Penicillium patulum</name>
    <name type="common">Penicillium griseofulvum</name>
    <dbReference type="NCBI Taxonomy" id="5078"/>
    <lineage>
        <taxon>Eukaryota</taxon>
        <taxon>Fungi</taxon>
        <taxon>Dikarya</taxon>
        <taxon>Ascomycota</taxon>
        <taxon>Pezizomycotina</taxon>
        <taxon>Eurotiomycetes</taxon>
        <taxon>Eurotiomycetidae</taxon>
        <taxon>Eurotiales</taxon>
        <taxon>Aspergillaceae</taxon>
        <taxon>Penicillium</taxon>
    </lineage>
</organism>
<protein>
    <submittedName>
        <fullName evidence="1">Uncharacterized protein</fullName>
    </submittedName>
</protein>